<evidence type="ECO:0000313" key="3">
    <source>
        <dbReference type="EMBL" id="KIW88742.1"/>
    </source>
</evidence>
<feature type="transmembrane region" description="Helical" evidence="2">
    <location>
        <begin position="726"/>
        <end position="748"/>
    </location>
</feature>
<feature type="region of interest" description="Disordered" evidence="1">
    <location>
        <begin position="501"/>
        <end position="527"/>
    </location>
</feature>
<dbReference type="OrthoDB" id="4127610at2759"/>
<gene>
    <name evidence="3" type="ORF">Z519_10788</name>
</gene>
<sequence>MESESSNHGINGFSFESSTVATQPVGVLEERIEVQLLSTEEPTRDWQKIETEKVKRAEEDMRDYKDYVDKLCFRLPRSFERLKKFLERGNCTCTPDCQCFNRATKEDWGSCTCVTTGGNCDCTEIMDTNEKDPQTNKYKIRRTCYCPRRAYCATRIPDQLENPAVQDFVRIYSINPKQESNWDEFLKVDEYRASNPADFRRLQMRLYTDPHFQSQRSRQKRVSAENESETQDEELFPRDECRIVTVSHLSPIITELLGAKFQISADFFNRHLPGTEAISGRLVSRLPSSVQIDFDEIYESSLRAGEIWPQAKLETQDDYAIEGHNTIRENIEKHFLFPVGWDHFPISRQDFIASTTNVGLKSGYEVLLKDHNDKMKNVFQFNLLHRISIYSEPVGHPRTAIIIFYPTLPVHAPGVAKKAQEKGLPFDEQPCECSLHPNEKAIRFRSIPNAIPTPTDFHTIENDKELKCWEIQRQKQAFASAYDIVLKIQLKDCFNENRKRPNSKQTILKERFRPNDANASTNPKSKSTDVDKFIRIFAAPVFRLVSANWARLIVRRSFDLDLLEWRSSNCLRSTTVEEIKSRRVAITRHQRDINASIDILHSLAWGERHCDLEETHQSLPSINLGRPNGFLKENENPDSWWSIYWDFYELKQSMDALEKRATKIYDSLVGEIQVVSLENSESCSRRAQTLNRVAFLFTLILLPFTAVPAVYQTTKGKDAPADGASFARWICYCILIVFAVMVSFVMLFDLWDMDYLHQHGWIRPLKSRWEHAKEYLVERDAWKGVIQNVNDQRSWHERNWPALSSLPGFRWCRRFEPRLPPGDPVDTLP</sequence>
<keyword evidence="2" id="KW-0472">Membrane</keyword>
<reference evidence="3" key="1">
    <citation type="submission" date="2015-01" db="EMBL/GenBank/DDBJ databases">
        <title>The Genome Sequence of Cladophialophora bantiana CBS 173.52.</title>
        <authorList>
            <consortium name="The Broad Institute Genomics Platform"/>
            <person name="Cuomo C."/>
            <person name="de Hoog S."/>
            <person name="Gorbushina A."/>
            <person name="Stielow B."/>
            <person name="Teixiera M."/>
            <person name="Abouelleil A."/>
            <person name="Chapman S.B."/>
            <person name="Priest M."/>
            <person name="Young S.K."/>
            <person name="Wortman J."/>
            <person name="Nusbaum C."/>
            <person name="Birren B."/>
        </authorList>
    </citation>
    <scope>NUCLEOTIDE SEQUENCE [LARGE SCALE GENOMIC DNA]</scope>
    <source>
        <strain evidence="3">CBS 173.52</strain>
    </source>
</reference>
<protein>
    <submittedName>
        <fullName evidence="3">Uncharacterized protein</fullName>
    </submittedName>
</protein>
<dbReference type="GeneID" id="27703716"/>
<dbReference type="Proteomes" id="UP000053789">
    <property type="component" value="Unassembled WGS sequence"/>
</dbReference>
<dbReference type="HOGENOM" id="CLU_341944_0_0_1"/>
<name>A0A0D2FQ61_CLAB1</name>
<evidence type="ECO:0000313" key="4">
    <source>
        <dbReference type="Proteomes" id="UP000053789"/>
    </source>
</evidence>
<dbReference type="RefSeq" id="XP_016615411.1">
    <property type="nucleotide sequence ID" value="XM_016768504.1"/>
</dbReference>
<keyword evidence="2" id="KW-1133">Transmembrane helix</keyword>
<organism evidence="3 4">
    <name type="scientific">Cladophialophora bantiana (strain ATCC 10958 / CBS 173.52 / CDC B-1940 / NIH 8579)</name>
    <name type="common">Xylohypha bantiana</name>
    <dbReference type="NCBI Taxonomy" id="1442370"/>
    <lineage>
        <taxon>Eukaryota</taxon>
        <taxon>Fungi</taxon>
        <taxon>Dikarya</taxon>
        <taxon>Ascomycota</taxon>
        <taxon>Pezizomycotina</taxon>
        <taxon>Eurotiomycetes</taxon>
        <taxon>Chaetothyriomycetidae</taxon>
        <taxon>Chaetothyriales</taxon>
        <taxon>Herpotrichiellaceae</taxon>
        <taxon>Cladophialophora</taxon>
    </lineage>
</organism>
<keyword evidence="2" id="KW-0812">Transmembrane</keyword>
<proteinExistence type="predicted"/>
<dbReference type="EMBL" id="KN846998">
    <property type="protein sequence ID" value="KIW88742.1"/>
    <property type="molecule type" value="Genomic_DNA"/>
</dbReference>
<feature type="transmembrane region" description="Helical" evidence="2">
    <location>
        <begin position="693"/>
        <end position="711"/>
    </location>
</feature>
<keyword evidence="4" id="KW-1185">Reference proteome</keyword>
<accession>A0A0D2FQ61</accession>
<evidence type="ECO:0000256" key="2">
    <source>
        <dbReference type="SAM" id="Phobius"/>
    </source>
</evidence>
<feature type="region of interest" description="Disordered" evidence="1">
    <location>
        <begin position="211"/>
        <end position="234"/>
    </location>
</feature>
<evidence type="ECO:0000256" key="1">
    <source>
        <dbReference type="SAM" id="MobiDB-lite"/>
    </source>
</evidence>
<dbReference type="VEuPathDB" id="FungiDB:Z519_10788"/>
<dbReference type="AlphaFoldDB" id="A0A0D2FQ61"/>